<reference evidence="1" key="1">
    <citation type="submission" date="2023-07" db="EMBL/GenBank/DDBJ databases">
        <title>Black Yeasts Isolated from many extreme environments.</title>
        <authorList>
            <person name="Coleine C."/>
            <person name="Stajich J.E."/>
            <person name="Selbmann L."/>
        </authorList>
    </citation>
    <scope>NUCLEOTIDE SEQUENCE</scope>
    <source>
        <strain evidence="1">CCFEE 5714</strain>
    </source>
</reference>
<dbReference type="EMBL" id="JAUTXU010000004">
    <property type="protein sequence ID" value="KAK3724907.1"/>
    <property type="molecule type" value="Genomic_DNA"/>
</dbReference>
<organism evidence="1 2">
    <name type="scientific">Vermiconidia calcicola</name>
    <dbReference type="NCBI Taxonomy" id="1690605"/>
    <lineage>
        <taxon>Eukaryota</taxon>
        <taxon>Fungi</taxon>
        <taxon>Dikarya</taxon>
        <taxon>Ascomycota</taxon>
        <taxon>Pezizomycotina</taxon>
        <taxon>Dothideomycetes</taxon>
        <taxon>Dothideomycetidae</taxon>
        <taxon>Mycosphaerellales</taxon>
        <taxon>Extremaceae</taxon>
        <taxon>Vermiconidia</taxon>
    </lineage>
</organism>
<sequence length="164" mass="19104">MEVTSSDQQSTGDPTEPSRLQKLPAELRNRIYGLALPETVVAHSYYRRQSFETEVRQPSLTRVCKQLRNESLPVFYSTLSVYRRRHWKFDASIEIPNQDVLEQWLLAIGAKNRYAFTCLFYTSHKPDAERGARWLAQSGMVVEVVPGRSREKSKRSIEFHFGYM</sequence>
<accession>A0ACC3NXF5</accession>
<keyword evidence="2" id="KW-1185">Reference proteome</keyword>
<evidence type="ECO:0000313" key="2">
    <source>
        <dbReference type="Proteomes" id="UP001281147"/>
    </source>
</evidence>
<name>A0ACC3NXF5_9PEZI</name>
<gene>
    <name evidence="1" type="ORF">LTR37_000955</name>
</gene>
<evidence type="ECO:0000313" key="1">
    <source>
        <dbReference type="EMBL" id="KAK3724907.1"/>
    </source>
</evidence>
<proteinExistence type="predicted"/>
<protein>
    <submittedName>
        <fullName evidence="1">Uncharacterized protein</fullName>
    </submittedName>
</protein>
<comment type="caution">
    <text evidence="1">The sequence shown here is derived from an EMBL/GenBank/DDBJ whole genome shotgun (WGS) entry which is preliminary data.</text>
</comment>
<dbReference type="Proteomes" id="UP001281147">
    <property type="component" value="Unassembled WGS sequence"/>
</dbReference>